<sequence>MPPPRLLTLLALALLSGCGGGGDALTGVSVTGPDRTASKVWTVLTAVVEGTGTFSPDVTWSITSGVGRLSTVTGTSATYVAPFVREDAAVTLQAVSQADPSKVGVFTFTVSRAPAARLMAGTHEGLLSVTSSSQPAPSPQAQKYTLAVVSDTQVVLTPVPGFPKGVLVDVKEDGTLAFPPQESAITLYDKYCQQQQYFIGDGSSSAPGTGTWDDQGNLSLTWILRYERVCTIPGTQVPGAPRYTYTALSTHVFTGVRQPAEPRAPAMVFLADRFTGTYSSSEETTPAHHPPSTGSQTQPLTLHFQQVGATRFLFRQVYPYAEGIPVDVFEDGTFELPPFTYPRVVEAPGCQRQFHVGEVSSLVPGTGTWDDWGNVTLEWVSRSDNACASNDGDDYVTRTTNTFEGKRQVW</sequence>
<organism evidence="3 4">
    <name type="scientific">Corallococcus sicarius</name>
    <dbReference type="NCBI Taxonomy" id="2316726"/>
    <lineage>
        <taxon>Bacteria</taxon>
        <taxon>Pseudomonadati</taxon>
        <taxon>Myxococcota</taxon>
        <taxon>Myxococcia</taxon>
        <taxon>Myxococcales</taxon>
        <taxon>Cystobacterineae</taxon>
        <taxon>Myxococcaceae</taxon>
        <taxon>Corallococcus</taxon>
    </lineage>
</organism>
<comment type="caution">
    <text evidence="3">The sequence shown here is derived from an EMBL/GenBank/DDBJ whole genome shotgun (WGS) entry which is preliminary data.</text>
</comment>
<evidence type="ECO:0000256" key="2">
    <source>
        <dbReference type="SAM" id="SignalP"/>
    </source>
</evidence>
<dbReference type="PROSITE" id="PS51257">
    <property type="entry name" value="PROKAR_LIPOPROTEIN"/>
    <property type="match status" value="1"/>
</dbReference>
<dbReference type="AlphaFoldDB" id="A0A3A8NKY3"/>
<feature type="region of interest" description="Disordered" evidence="1">
    <location>
        <begin position="279"/>
        <end position="298"/>
    </location>
</feature>
<dbReference type="EMBL" id="RAWG01000057">
    <property type="protein sequence ID" value="RKH44020.1"/>
    <property type="molecule type" value="Genomic_DNA"/>
</dbReference>
<feature type="chain" id="PRO_5017323347" description="Lipoprotein" evidence="2">
    <location>
        <begin position="22"/>
        <end position="410"/>
    </location>
</feature>
<reference evidence="4" key="1">
    <citation type="submission" date="2018-09" db="EMBL/GenBank/DDBJ databases">
        <authorList>
            <person name="Livingstone P.G."/>
            <person name="Whitworth D.E."/>
        </authorList>
    </citation>
    <scope>NUCLEOTIDE SEQUENCE [LARGE SCALE GENOMIC DNA]</scope>
    <source>
        <strain evidence="4">CA040B</strain>
    </source>
</reference>
<accession>A0A3A8NKY3</accession>
<gene>
    <name evidence="3" type="ORF">D7X12_11685</name>
</gene>
<name>A0A3A8NKY3_9BACT</name>
<proteinExistence type="predicted"/>
<keyword evidence="4" id="KW-1185">Reference proteome</keyword>
<keyword evidence="2" id="KW-0732">Signal</keyword>
<feature type="signal peptide" evidence="2">
    <location>
        <begin position="1"/>
        <end position="21"/>
    </location>
</feature>
<evidence type="ECO:0008006" key="5">
    <source>
        <dbReference type="Google" id="ProtNLM"/>
    </source>
</evidence>
<protein>
    <recommendedName>
        <fullName evidence="5">Lipoprotein</fullName>
    </recommendedName>
</protein>
<evidence type="ECO:0000256" key="1">
    <source>
        <dbReference type="SAM" id="MobiDB-lite"/>
    </source>
</evidence>
<dbReference type="Proteomes" id="UP000273405">
    <property type="component" value="Unassembled WGS sequence"/>
</dbReference>
<evidence type="ECO:0000313" key="3">
    <source>
        <dbReference type="EMBL" id="RKH44020.1"/>
    </source>
</evidence>
<evidence type="ECO:0000313" key="4">
    <source>
        <dbReference type="Proteomes" id="UP000273405"/>
    </source>
</evidence>